<gene>
    <name evidence="12 13" type="primary">corA</name>
    <name evidence="13" type="ORF">GCM10009020_20130</name>
</gene>
<dbReference type="GO" id="GO:0005886">
    <property type="term" value="C:plasma membrane"/>
    <property type="evidence" value="ECO:0007669"/>
    <property type="project" value="UniProtKB-SubCell"/>
</dbReference>
<keyword evidence="9 12" id="KW-0472">Membrane</keyword>
<dbReference type="RefSeq" id="WP_343773867.1">
    <property type="nucleotide sequence ID" value="NZ_BAAADV010000003.1"/>
</dbReference>
<evidence type="ECO:0000256" key="10">
    <source>
        <dbReference type="ARBA" id="ARBA00034269"/>
    </source>
</evidence>
<name>A0AAV3TAR6_9EURY</name>
<evidence type="ECO:0000256" key="9">
    <source>
        <dbReference type="ARBA" id="ARBA00023136"/>
    </source>
</evidence>
<dbReference type="PANTHER" id="PTHR46494:SF1">
    <property type="entry name" value="CORA FAMILY METAL ION TRANSPORTER (EUROFUNG)"/>
    <property type="match status" value="1"/>
</dbReference>
<evidence type="ECO:0000256" key="1">
    <source>
        <dbReference type="ARBA" id="ARBA00004651"/>
    </source>
</evidence>
<dbReference type="SUPFAM" id="SSF143865">
    <property type="entry name" value="CorA soluble domain-like"/>
    <property type="match status" value="1"/>
</dbReference>
<dbReference type="AlphaFoldDB" id="A0AAV3TAR6"/>
<dbReference type="EMBL" id="BAAADV010000003">
    <property type="protein sequence ID" value="GAA0673161.1"/>
    <property type="molecule type" value="Genomic_DNA"/>
</dbReference>
<comment type="catalytic activity">
    <reaction evidence="10">
        <text>Mg(2+)(in) = Mg(2+)(out)</text>
        <dbReference type="Rhea" id="RHEA:29827"/>
        <dbReference type="ChEBI" id="CHEBI:18420"/>
    </reaction>
</comment>
<comment type="caution">
    <text evidence="13">The sequence shown here is derived from an EMBL/GenBank/DDBJ whole genome shotgun (WGS) entry which is preliminary data.</text>
</comment>
<keyword evidence="14" id="KW-1185">Reference proteome</keyword>
<evidence type="ECO:0000256" key="8">
    <source>
        <dbReference type="ARBA" id="ARBA00023065"/>
    </source>
</evidence>
<dbReference type="SUPFAM" id="SSF144083">
    <property type="entry name" value="Magnesium transport protein CorA, transmembrane region"/>
    <property type="match status" value="1"/>
</dbReference>
<organism evidence="13 14">
    <name type="scientific">Natronoarchaeum mannanilyticum</name>
    <dbReference type="NCBI Taxonomy" id="926360"/>
    <lineage>
        <taxon>Archaea</taxon>
        <taxon>Methanobacteriati</taxon>
        <taxon>Methanobacteriota</taxon>
        <taxon>Stenosarchaea group</taxon>
        <taxon>Halobacteria</taxon>
        <taxon>Halobacteriales</taxon>
        <taxon>Natronoarchaeaceae</taxon>
    </lineage>
</organism>
<accession>A0AAV3TAR6</accession>
<evidence type="ECO:0000256" key="5">
    <source>
        <dbReference type="ARBA" id="ARBA00022692"/>
    </source>
</evidence>
<evidence type="ECO:0000313" key="14">
    <source>
        <dbReference type="Proteomes" id="UP001500420"/>
    </source>
</evidence>
<comment type="subcellular location">
    <subcellularLocation>
        <location evidence="1">Cell membrane</location>
        <topology evidence="1">Multi-pass membrane protein</topology>
    </subcellularLocation>
    <subcellularLocation>
        <location evidence="12">Membrane</location>
        <topology evidence="12">Multi-pass membrane protein</topology>
    </subcellularLocation>
</comment>
<evidence type="ECO:0000256" key="7">
    <source>
        <dbReference type="ARBA" id="ARBA00022989"/>
    </source>
</evidence>
<reference evidence="13 14" key="1">
    <citation type="journal article" date="2019" name="Int. J. Syst. Evol. Microbiol.">
        <title>The Global Catalogue of Microorganisms (GCM) 10K type strain sequencing project: providing services to taxonomists for standard genome sequencing and annotation.</title>
        <authorList>
            <consortium name="The Broad Institute Genomics Platform"/>
            <consortium name="The Broad Institute Genome Sequencing Center for Infectious Disease"/>
            <person name="Wu L."/>
            <person name="Ma J."/>
        </authorList>
    </citation>
    <scope>NUCLEOTIDE SEQUENCE [LARGE SCALE GENOMIC DNA]</scope>
    <source>
        <strain evidence="13 14">JCM 16328</strain>
    </source>
</reference>
<comment type="function">
    <text evidence="11">Mediates influx of magnesium ions. Alternates between open and closed states. Activated by low cytoplasmic Mg(2+) levels. Inactive when cytoplasmic Mg(2+) levels are high.</text>
</comment>
<evidence type="ECO:0000313" key="13">
    <source>
        <dbReference type="EMBL" id="GAA0673161.1"/>
    </source>
</evidence>
<evidence type="ECO:0000256" key="2">
    <source>
        <dbReference type="ARBA" id="ARBA00009765"/>
    </source>
</evidence>
<dbReference type="PANTHER" id="PTHR46494">
    <property type="entry name" value="CORA FAMILY METAL ION TRANSPORTER (EUROFUNG)"/>
    <property type="match status" value="1"/>
</dbReference>
<dbReference type="InterPro" id="IPR002523">
    <property type="entry name" value="MgTranspt_CorA/ZnTranspt_ZntB"/>
</dbReference>
<feature type="transmembrane region" description="Helical" evidence="12">
    <location>
        <begin position="268"/>
        <end position="287"/>
    </location>
</feature>
<dbReference type="Gene3D" id="3.30.460.20">
    <property type="entry name" value="CorA soluble domain-like"/>
    <property type="match status" value="1"/>
</dbReference>
<keyword evidence="3 12" id="KW-0813">Transport</keyword>
<evidence type="ECO:0000256" key="6">
    <source>
        <dbReference type="ARBA" id="ARBA00022842"/>
    </source>
</evidence>
<dbReference type="GO" id="GO:0050897">
    <property type="term" value="F:cobalt ion binding"/>
    <property type="evidence" value="ECO:0007669"/>
    <property type="project" value="TreeGrafter"/>
</dbReference>
<evidence type="ECO:0000256" key="4">
    <source>
        <dbReference type="ARBA" id="ARBA00022475"/>
    </source>
</evidence>
<comment type="similarity">
    <text evidence="2 12">Belongs to the CorA metal ion transporter (MIT) (TC 1.A.35) family.</text>
</comment>
<sequence>MRALVVSDGATTVRSPEDRESLAAVRDTPGLSWVDATGADPDALGELVDVFDIHPLSAEDVRSDLRAKVETFESYTFALLSEPGFGPDAGALVEQIEARTVGLFVGEDWLVTYAVEPIAAVDQIWSAAADSPAQFTDRGPDFTAYRVIRRLMEEYYRVIDDVEDHIEAIEDAVVEDPSPETLATINEVRADLLALRKLLWPARDAVAALAWDEGTYVREANRKYFRSTYDQLVELVELIETYRELASGSRDIYLNALSTSTNEVMKRLTVVATIILPLTFVAGIYGMNFEGSPYNMPELGWTYAYPAVMLGMLGVTAVMLAYFRQEGWL</sequence>
<dbReference type="FunFam" id="1.20.58.340:FF:000004">
    <property type="entry name" value="Magnesium transport protein CorA"/>
    <property type="match status" value="1"/>
</dbReference>
<dbReference type="NCBIfam" id="TIGR00383">
    <property type="entry name" value="corA"/>
    <property type="match status" value="1"/>
</dbReference>
<keyword evidence="4 12" id="KW-1003">Cell membrane</keyword>
<dbReference type="GO" id="GO:0000287">
    <property type="term" value="F:magnesium ion binding"/>
    <property type="evidence" value="ECO:0007669"/>
    <property type="project" value="TreeGrafter"/>
</dbReference>
<dbReference type="Proteomes" id="UP001500420">
    <property type="component" value="Unassembled WGS sequence"/>
</dbReference>
<dbReference type="InterPro" id="IPR004488">
    <property type="entry name" value="Mg/Co-transport_prot_CorA"/>
</dbReference>
<proteinExistence type="inferred from homology"/>
<feature type="transmembrane region" description="Helical" evidence="12">
    <location>
        <begin position="303"/>
        <end position="323"/>
    </location>
</feature>
<keyword evidence="7 12" id="KW-1133">Transmembrane helix</keyword>
<dbReference type="CDD" id="cd12828">
    <property type="entry name" value="TmCorA-like_1"/>
    <property type="match status" value="1"/>
</dbReference>
<protein>
    <recommendedName>
        <fullName evidence="12">Magnesium transport protein CorA</fullName>
    </recommendedName>
</protein>
<dbReference type="Pfam" id="PF01544">
    <property type="entry name" value="CorA"/>
    <property type="match status" value="1"/>
</dbReference>
<evidence type="ECO:0000256" key="11">
    <source>
        <dbReference type="ARBA" id="ARBA00045497"/>
    </source>
</evidence>
<dbReference type="GO" id="GO:0015095">
    <property type="term" value="F:magnesium ion transmembrane transporter activity"/>
    <property type="evidence" value="ECO:0007669"/>
    <property type="project" value="UniProtKB-UniRule"/>
</dbReference>
<dbReference type="InterPro" id="IPR045863">
    <property type="entry name" value="CorA_TM1_TM2"/>
</dbReference>
<evidence type="ECO:0000256" key="3">
    <source>
        <dbReference type="ARBA" id="ARBA00022448"/>
    </source>
</evidence>
<keyword evidence="8 12" id="KW-0406">Ion transport</keyword>
<dbReference type="Gene3D" id="1.20.58.340">
    <property type="entry name" value="Magnesium transport protein CorA, transmembrane region"/>
    <property type="match status" value="2"/>
</dbReference>
<keyword evidence="5 12" id="KW-0812">Transmembrane</keyword>
<keyword evidence="6 12" id="KW-0460">Magnesium</keyword>
<evidence type="ECO:0000256" key="12">
    <source>
        <dbReference type="RuleBase" id="RU362010"/>
    </source>
</evidence>
<dbReference type="GO" id="GO:0015087">
    <property type="term" value="F:cobalt ion transmembrane transporter activity"/>
    <property type="evidence" value="ECO:0007669"/>
    <property type="project" value="UniProtKB-UniRule"/>
</dbReference>
<dbReference type="InterPro" id="IPR045861">
    <property type="entry name" value="CorA_cytoplasmic_dom"/>
</dbReference>